<sequence length="95" mass="10347">MASWYGSGRRTANGERFLPNGLTAAHPSLKFGTRLKVVNERNGRSVIVRVNDRGPFVHGRIIDLARGSAKAIGMDGTSYVSIYRVAEAETPSEVE</sequence>
<dbReference type="HOGENOM" id="CLU_042923_7_2_5"/>
<dbReference type="HAMAP" id="MF_02071">
    <property type="entry name" value="RlpA"/>
    <property type="match status" value="1"/>
</dbReference>
<keyword evidence="6" id="KW-0449">Lipoprotein</keyword>
<dbReference type="InterPro" id="IPR012997">
    <property type="entry name" value="RplA"/>
</dbReference>
<dbReference type="GO" id="GO:0000270">
    <property type="term" value="P:peptidoglycan metabolic process"/>
    <property type="evidence" value="ECO:0007669"/>
    <property type="project" value="UniProtKB-UniRule"/>
</dbReference>
<proteinExistence type="inferred from homology"/>
<organism evidence="6 7">
    <name type="scientific">Methylorubrum extorquens (strain ATCC 14718 / DSM 1338 / JCM 2805 / NCIMB 9133 / AM1)</name>
    <name type="common">Methylobacterium extorquens</name>
    <dbReference type="NCBI Taxonomy" id="272630"/>
    <lineage>
        <taxon>Bacteria</taxon>
        <taxon>Pseudomonadati</taxon>
        <taxon>Pseudomonadota</taxon>
        <taxon>Alphaproteobacteria</taxon>
        <taxon>Hyphomicrobiales</taxon>
        <taxon>Methylobacteriaceae</taxon>
        <taxon>Methylorubrum</taxon>
    </lineage>
</organism>
<protein>
    <recommendedName>
        <fullName evidence="3">Endolytic peptidoglycan transglycosylase RlpA</fullName>
        <ecNumber evidence="3">4.2.2.-</ecNumber>
    </recommendedName>
</protein>
<evidence type="ECO:0000259" key="5">
    <source>
        <dbReference type="Pfam" id="PF03330"/>
    </source>
</evidence>
<comment type="similarity">
    <text evidence="3 4">Belongs to the RlpA family.</text>
</comment>
<keyword evidence="1 3" id="KW-0456">Lyase</keyword>
<dbReference type="GO" id="GO:0071555">
    <property type="term" value="P:cell wall organization"/>
    <property type="evidence" value="ECO:0007669"/>
    <property type="project" value="UniProtKB-KW"/>
</dbReference>
<evidence type="ECO:0000256" key="2">
    <source>
        <dbReference type="ARBA" id="ARBA00023316"/>
    </source>
</evidence>
<evidence type="ECO:0000256" key="1">
    <source>
        <dbReference type="ARBA" id="ARBA00023239"/>
    </source>
</evidence>
<dbReference type="Gene3D" id="2.40.40.10">
    <property type="entry name" value="RlpA-like domain"/>
    <property type="match status" value="1"/>
</dbReference>
<evidence type="ECO:0000256" key="3">
    <source>
        <dbReference type="HAMAP-Rule" id="MF_02071"/>
    </source>
</evidence>
<dbReference type="Proteomes" id="UP000009081">
    <property type="component" value="Plasmid megaplasmid"/>
</dbReference>
<keyword evidence="2 3" id="KW-0961">Cell wall biogenesis/degradation</keyword>
<dbReference type="InterPro" id="IPR009009">
    <property type="entry name" value="RlpA-like_DPBB"/>
</dbReference>
<keyword evidence="6" id="KW-0614">Plasmid</keyword>
<dbReference type="PANTHER" id="PTHR34183">
    <property type="entry name" value="ENDOLYTIC PEPTIDOGLYCAN TRANSGLYCOSYLASE RLPA"/>
    <property type="match status" value="1"/>
</dbReference>
<dbReference type="InterPro" id="IPR036908">
    <property type="entry name" value="RlpA-like_sf"/>
</dbReference>
<dbReference type="SUPFAM" id="SSF50685">
    <property type="entry name" value="Barwin-like endoglucanases"/>
    <property type="match status" value="1"/>
</dbReference>
<dbReference type="EC" id="4.2.2.-" evidence="3"/>
<dbReference type="NCBIfam" id="TIGR00413">
    <property type="entry name" value="rlpA"/>
    <property type="match status" value="1"/>
</dbReference>
<evidence type="ECO:0000256" key="4">
    <source>
        <dbReference type="RuleBase" id="RU003495"/>
    </source>
</evidence>
<gene>
    <name evidence="3" type="primary">rlpA</name>
    <name evidence="6" type="ordered locus">MexAM1_META2p0789</name>
</gene>
<accession>C5B597</accession>
<dbReference type="AlphaFoldDB" id="C5B597"/>
<dbReference type="PANTHER" id="PTHR34183:SF8">
    <property type="entry name" value="ENDOLYTIC PEPTIDOGLYCAN TRANSGLYCOSYLASE RLPA-RELATED"/>
    <property type="match status" value="1"/>
</dbReference>
<dbReference type="Pfam" id="PF03330">
    <property type="entry name" value="DPBB_1"/>
    <property type="match status" value="1"/>
</dbReference>
<dbReference type="KEGG" id="mea:Mex_2p0789"/>
<dbReference type="GO" id="GO:0008932">
    <property type="term" value="F:lytic endotransglycosylase activity"/>
    <property type="evidence" value="ECO:0007669"/>
    <property type="project" value="UniProtKB-UniRule"/>
</dbReference>
<name>C5B597_METEA</name>
<comment type="function">
    <text evidence="3">Lytic transglycosylase with a strong preference for naked glycan strands that lack stem peptides.</text>
</comment>
<geneLocation type="plasmid" evidence="6 7">
    <name>megaplasmid</name>
</geneLocation>
<reference evidence="6 7" key="1">
    <citation type="journal article" date="2009" name="PLoS ONE">
        <title>Methylobacterium genome sequences: a reference blueprint to investigate microbial metabolism of C1 compounds from natural and industrial sources.</title>
        <authorList>
            <person name="Vuilleumier S."/>
            <person name="Chistoserdova L."/>
            <person name="Lee M.-C."/>
            <person name="Bringel F."/>
            <person name="Lajus A."/>
            <person name="Zhou Y."/>
            <person name="Gourion B."/>
            <person name="Barbe V."/>
            <person name="Chang J."/>
            <person name="Cruveiller S."/>
            <person name="Dossat C."/>
            <person name="Gillett W."/>
            <person name="Gruffaz C."/>
            <person name="Haugen E."/>
            <person name="Hourcade E."/>
            <person name="Levy R."/>
            <person name="Mangenot S."/>
            <person name="Muller E."/>
            <person name="Nadalig T."/>
            <person name="Pagni M."/>
            <person name="Penny C."/>
            <person name="Peyraud R."/>
            <person name="Robinson D.G."/>
            <person name="Roche D."/>
            <person name="Rouy Z."/>
            <person name="Saenampechek C."/>
            <person name="Salvignol G."/>
            <person name="Vallenet D."/>
            <person name="Wu Z."/>
            <person name="Marx C.J."/>
            <person name="Vorholt J.A."/>
            <person name="Olson M.V."/>
            <person name="Kaul R."/>
            <person name="Weissenbach J."/>
            <person name="Medigue C."/>
            <person name="Lidstrom M.E."/>
        </authorList>
    </citation>
    <scope>NUCLEOTIDE SEQUENCE [LARGE SCALE GENOMIC DNA]</scope>
    <source>
        <strain evidence="7">ATCC 14718 / DSM 1338 / JCM 2805 / NCIMB 9133 / AM1</strain>
    </source>
</reference>
<dbReference type="CDD" id="cd22268">
    <property type="entry name" value="DPBB_RlpA-like"/>
    <property type="match status" value="1"/>
</dbReference>
<dbReference type="EMBL" id="CP001511">
    <property type="protein sequence ID" value="ACS43629.1"/>
    <property type="molecule type" value="Genomic_DNA"/>
</dbReference>
<dbReference type="InterPro" id="IPR034718">
    <property type="entry name" value="RlpA"/>
</dbReference>
<feature type="domain" description="RlpA-like protein double-psi beta-barrel" evidence="5">
    <location>
        <begin position="2"/>
        <end position="76"/>
    </location>
</feature>
<keyword evidence="7" id="KW-1185">Reference proteome</keyword>
<evidence type="ECO:0000313" key="6">
    <source>
        <dbReference type="EMBL" id="ACS43629.1"/>
    </source>
</evidence>
<evidence type="ECO:0000313" key="7">
    <source>
        <dbReference type="Proteomes" id="UP000009081"/>
    </source>
</evidence>